<name>A0ACC2F954_DALPE</name>
<evidence type="ECO:0000313" key="2">
    <source>
        <dbReference type="Proteomes" id="UP001157502"/>
    </source>
</evidence>
<proteinExistence type="predicted"/>
<gene>
    <name evidence="1" type="ORF">DPEC_G00330240</name>
</gene>
<protein>
    <submittedName>
        <fullName evidence="1">Uncharacterized protein</fullName>
    </submittedName>
</protein>
<evidence type="ECO:0000313" key="1">
    <source>
        <dbReference type="EMBL" id="KAJ7987797.1"/>
    </source>
</evidence>
<accession>A0ACC2F954</accession>
<comment type="caution">
    <text evidence="1">The sequence shown here is derived from an EMBL/GenBank/DDBJ whole genome shotgun (WGS) entry which is preliminary data.</text>
</comment>
<dbReference type="Proteomes" id="UP001157502">
    <property type="component" value="Chromosome 32"/>
</dbReference>
<keyword evidence="2" id="KW-1185">Reference proteome</keyword>
<dbReference type="EMBL" id="CM055759">
    <property type="protein sequence ID" value="KAJ7987797.1"/>
    <property type="molecule type" value="Genomic_DNA"/>
</dbReference>
<organism evidence="1 2">
    <name type="scientific">Dallia pectoralis</name>
    <name type="common">Alaska blackfish</name>
    <dbReference type="NCBI Taxonomy" id="75939"/>
    <lineage>
        <taxon>Eukaryota</taxon>
        <taxon>Metazoa</taxon>
        <taxon>Chordata</taxon>
        <taxon>Craniata</taxon>
        <taxon>Vertebrata</taxon>
        <taxon>Euteleostomi</taxon>
        <taxon>Actinopterygii</taxon>
        <taxon>Neopterygii</taxon>
        <taxon>Teleostei</taxon>
        <taxon>Protacanthopterygii</taxon>
        <taxon>Esociformes</taxon>
        <taxon>Umbridae</taxon>
        <taxon>Dallia</taxon>
    </lineage>
</organism>
<reference evidence="1" key="1">
    <citation type="submission" date="2021-05" db="EMBL/GenBank/DDBJ databases">
        <authorList>
            <person name="Pan Q."/>
            <person name="Jouanno E."/>
            <person name="Zahm M."/>
            <person name="Klopp C."/>
            <person name="Cabau C."/>
            <person name="Louis A."/>
            <person name="Berthelot C."/>
            <person name="Parey E."/>
            <person name="Roest Crollius H."/>
            <person name="Montfort J."/>
            <person name="Robinson-Rechavi M."/>
            <person name="Bouchez O."/>
            <person name="Lampietro C."/>
            <person name="Lopez Roques C."/>
            <person name="Donnadieu C."/>
            <person name="Postlethwait J."/>
            <person name="Bobe J."/>
            <person name="Dillon D."/>
            <person name="Chandos A."/>
            <person name="von Hippel F."/>
            <person name="Guiguen Y."/>
        </authorList>
    </citation>
    <scope>NUCLEOTIDE SEQUENCE</scope>
    <source>
        <strain evidence="1">YG-Jan2019</strain>
    </source>
</reference>
<sequence length="241" mass="27517">MKVIEHIKSNRSLYAMCNIPEFCWISATVLEKMEWSGEMPKTITQMYGQFLAFQEDCEKGSLDPLWTKDSILSIGKLAFQQLDKCNQIFFEEDLKNSGIDVSNIQMYSGVLVHVFENCEQPQEKVFNFKHPTVQAFLAALYVFLTYRFGVNLMSKQKKDTRANIFYKGAVDKALKSERGHLDLFLRFLLGLSLESNQSLLNGFLTESGSSSKNTEEITKSTSKRKSKRILLQKAVSIFSSV</sequence>